<evidence type="ECO:0000313" key="1">
    <source>
        <dbReference type="EMBL" id="CAH1448235.1"/>
    </source>
</evidence>
<comment type="caution">
    <text evidence="1">The sequence shown here is derived from an EMBL/GenBank/DDBJ whole genome shotgun (WGS) entry which is preliminary data.</text>
</comment>
<evidence type="ECO:0000313" key="2">
    <source>
        <dbReference type="Proteomes" id="UP001157418"/>
    </source>
</evidence>
<proteinExistence type="predicted"/>
<dbReference type="AlphaFoldDB" id="A0AAU9PDB7"/>
<dbReference type="Proteomes" id="UP001157418">
    <property type="component" value="Unassembled WGS sequence"/>
</dbReference>
<dbReference type="EMBL" id="CAKMRJ010005634">
    <property type="protein sequence ID" value="CAH1448235.1"/>
    <property type="molecule type" value="Genomic_DNA"/>
</dbReference>
<gene>
    <name evidence="1" type="ORF">LVIROSA_LOCUS33793</name>
</gene>
<reference evidence="1 2" key="1">
    <citation type="submission" date="2022-01" db="EMBL/GenBank/DDBJ databases">
        <authorList>
            <person name="Xiong W."/>
            <person name="Schranz E."/>
        </authorList>
    </citation>
    <scope>NUCLEOTIDE SEQUENCE [LARGE SCALE GENOMIC DNA]</scope>
</reference>
<organism evidence="1 2">
    <name type="scientific">Lactuca virosa</name>
    <dbReference type="NCBI Taxonomy" id="75947"/>
    <lineage>
        <taxon>Eukaryota</taxon>
        <taxon>Viridiplantae</taxon>
        <taxon>Streptophyta</taxon>
        <taxon>Embryophyta</taxon>
        <taxon>Tracheophyta</taxon>
        <taxon>Spermatophyta</taxon>
        <taxon>Magnoliopsida</taxon>
        <taxon>eudicotyledons</taxon>
        <taxon>Gunneridae</taxon>
        <taxon>Pentapetalae</taxon>
        <taxon>asterids</taxon>
        <taxon>campanulids</taxon>
        <taxon>Asterales</taxon>
        <taxon>Asteraceae</taxon>
        <taxon>Cichorioideae</taxon>
        <taxon>Cichorieae</taxon>
        <taxon>Lactucinae</taxon>
        <taxon>Lactuca</taxon>
    </lineage>
</organism>
<protein>
    <submittedName>
        <fullName evidence="1">Uncharacterized protein</fullName>
    </submittedName>
</protein>
<keyword evidence="2" id="KW-1185">Reference proteome</keyword>
<sequence>MKSSTAFFSKMWTHLLRRRNNSDSPSIQSRKLGHLRSKAEIGTPIYRLRFVSRLSSDLSIRSSFEV</sequence>
<accession>A0AAU9PDB7</accession>
<name>A0AAU9PDB7_9ASTR</name>